<reference evidence="4 5" key="2">
    <citation type="journal article" date="2011" name="ISME J.">
        <title>RNA-seq reveals cooperative metabolic interactions between two termite-gut spirochete species in co-culture.</title>
        <authorList>
            <person name="Rosenthal A.Z."/>
            <person name="Matson E.G."/>
            <person name="Eldar A."/>
            <person name="Leadbetter J.R."/>
        </authorList>
    </citation>
    <scope>NUCLEOTIDE SEQUENCE [LARGE SCALE GENOMIC DNA]</scope>
    <source>
        <strain evidence="5">ATCC BAA-887 / DSM 12427 / ZAS-2</strain>
    </source>
</reference>
<keyword evidence="2 4" id="KW-0418">Kinase</keyword>
<sequence length="304" mass="33072">MDRTALHEIGAINLITLDFIYSGLPKIPSLGEEVTTDNLLLALGGGPVAALVTASRLGAKARLATCLGTDHISAIARSFLDREPIAYSSFSRGETKTPVNISSVMTFENKDRSFVSYFSDSDFCEVFEDEIYAYLRGLPFCIASTPQDTLFRRLNQKGCRIIYDVGWSEDLSLRALESTLTQVYLFAPNEKEALKITGAEDPEEALKILAQHVPIPVIKLGKDGALVWKDGRAVRVPAFDFPHIDSTGAGDAFLGGVSYGLLQGWDILRCVELGNYTGGKSATTLGCVTAPVSLEEYMTKVCRV</sequence>
<feature type="domain" description="Carbohydrate kinase PfkB" evidence="3">
    <location>
        <begin position="30"/>
        <end position="289"/>
    </location>
</feature>
<dbReference type="Gene3D" id="3.40.1190.20">
    <property type="match status" value="1"/>
</dbReference>
<dbReference type="EMBL" id="CP001843">
    <property type="protein sequence ID" value="AEF85323.1"/>
    <property type="molecule type" value="Genomic_DNA"/>
</dbReference>
<dbReference type="SUPFAM" id="SSF53613">
    <property type="entry name" value="Ribokinase-like"/>
    <property type="match status" value="1"/>
</dbReference>
<accession>F5YPI3</accession>
<reference evidence="5" key="1">
    <citation type="submission" date="2009-12" db="EMBL/GenBank/DDBJ databases">
        <title>Complete sequence of Treponema primitia strain ZAS-2.</title>
        <authorList>
            <person name="Tetu S.G."/>
            <person name="Matson E."/>
            <person name="Ren Q."/>
            <person name="Seshadri R."/>
            <person name="Elbourne L."/>
            <person name="Hassan K.A."/>
            <person name="Durkin A."/>
            <person name="Radune D."/>
            <person name="Mohamoud Y."/>
            <person name="Shay R."/>
            <person name="Jin S."/>
            <person name="Zhang X."/>
            <person name="Lucey K."/>
            <person name="Ballor N.R."/>
            <person name="Ottesen E."/>
            <person name="Rosenthal R."/>
            <person name="Allen A."/>
            <person name="Leadbetter J.R."/>
            <person name="Paulsen I.T."/>
        </authorList>
    </citation>
    <scope>NUCLEOTIDE SEQUENCE [LARGE SCALE GENOMIC DNA]</scope>
    <source>
        <strain evidence="5">ATCC BAA-887 / DSM 12427 / ZAS-2</strain>
    </source>
</reference>
<dbReference type="HOGENOM" id="CLU_027634_6_0_12"/>
<dbReference type="PANTHER" id="PTHR10584">
    <property type="entry name" value="SUGAR KINASE"/>
    <property type="match status" value="1"/>
</dbReference>
<dbReference type="GO" id="GO:0016301">
    <property type="term" value="F:kinase activity"/>
    <property type="evidence" value="ECO:0007669"/>
    <property type="project" value="UniProtKB-KW"/>
</dbReference>
<evidence type="ECO:0000256" key="2">
    <source>
        <dbReference type="ARBA" id="ARBA00022777"/>
    </source>
</evidence>
<dbReference type="eggNOG" id="COG0524">
    <property type="taxonomic scope" value="Bacteria"/>
</dbReference>
<dbReference type="InterPro" id="IPR002173">
    <property type="entry name" value="Carboh/pur_kinase_PfkB_CS"/>
</dbReference>
<dbReference type="InterPro" id="IPR029056">
    <property type="entry name" value="Ribokinase-like"/>
</dbReference>
<evidence type="ECO:0000256" key="1">
    <source>
        <dbReference type="ARBA" id="ARBA00022679"/>
    </source>
</evidence>
<dbReference type="PANTHER" id="PTHR10584:SF166">
    <property type="entry name" value="RIBOKINASE"/>
    <property type="match status" value="1"/>
</dbReference>
<gene>
    <name evidence="4" type="ordered locus">TREPR_1514</name>
</gene>
<keyword evidence="5" id="KW-1185">Reference proteome</keyword>
<dbReference type="Proteomes" id="UP000009223">
    <property type="component" value="Chromosome"/>
</dbReference>
<dbReference type="InterPro" id="IPR011611">
    <property type="entry name" value="PfkB_dom"/>
</dbReference>
<dbReference type="RefSeq" id="WP_015708592.1">
    <property type="nucleotide sequence ID" value="NC_015578.1"/>
</dbReference>
<dbReference type="Pfam" id="PF00294">
    <property type="entry name" value="PfkB"/>
    <property type="match status" value="1"/>
</dbReference>
<evidence type="ECO:0000313" key="4">
    <source>
        <dbReference type="EMBL" id="AEF85323.1"/>
    </source>
</evidence>
<protein>
    <submittedName>
        <fullName evidence="4">Carbohydrate kinase, PfkB family</fullName>
    </submittedName>
</protein>
<organism evidence="4 5">
    <name type="scientific">Treponema primitia (strain ATCC BAA-887 / DSM 12427 / ZAS-2)</name>
    <dbReference type="NCBI Taxonomy" id="545694"/>
    <lineage>
        <taxon>Bacteria</taxon>
        <taxon>Pseudomonadati</taxon>
        <taxon>Spirochaetota</taxon>
        <taxon>Spirochaetia</taxon>
        <taxon>Spirochaetales</taxon>
        <taxon>Treponemataceae</taxon>
        <taxon>Treponema</taxon>
    </lineage>
</organism>
<dbReference type="PROSITE" id="PS00584">
    <property type="entry name" value="PFKB_KINASES_2"/>
    <property type="match status" value="1"/>
</dbReference>
<keyword evidence="1" id="KW-0808">Transferase</keyword>
<dbReference type="STRING" id="545694.TREPR_1514"/>
<proteinExistence type="predicted"/>
<name>F5YPI3_TREPZ</name>
<dbReference type="AlphaFoldDB" id="F5YPI3"/>
<evidence type="ECO:0000259" key="3">
    <source>
        <dbReference type="Pfam" id="PF00294"/>
    </source>
</evidence>
<dbReference type="KEGG" id="tpi:TREPR_1514"/>
<evidence type="ECO:0000313" key="5">
    <source>
        <dbReference type="Proteomes" id="UP000009223"/>
    </source>
</evidence>